<gene>
    <name evidence="2" type="ORF">GS398_19080</name>
</gene>
<feature type="domain" description="Glycosyl transferase family 1" evidence="1">
    <location>
        <begin position="183"/>
        <end position="335"/>
    </location>
</feature>
<dbReference type="RefSeq" id="WP_160908419.1">
    <property type="nucleotide sequence ID" value="NZ_WVHS01000005.1"/>
</dbReference>
<name>A0A7K1Y2B8_9SPHI</name>
<dbReference type="EMBL" id="WVHS01000005">
    <property type="protein sequence ID" value="MXV17410.1"/>
    <property type="molecule type" value="Genomic_DNA"/>
</dbReference>
<dbReference type="InterPro" id="IPR001296">
    <property type="entry name" value="Glyco_trans_1"/>
</dbReference>
<dbReference type="GO" id="GO:0016757">
    <property type="term" value="F:glycosyltransferase activity"/>
    <property type="evidence" value="ECO:0007669"/>
    <property type="project" value="InterPro"/>
</dbReference>
<dbReference type="PANTHER" id="PTHR45947">
    <property type="entry name" value="SULFOQUINOVOSYL TRANSFERASE SQD2"/>
    <property type="match status" value="1"/>
</dbReference>
<keyword evidence="3" id="KW-1185">Reference proteome</keyword>
<dbReference type="Gene3D" id="3.40.50.2000">
    <property type="entry name" value="Glycogen Phosphorylase B"/>
    <property type="match status" value="2"/>
</dbReference>
<evidence type="ECO:0000313" key="3">
    <source>
        <dbReference type="Proteomes" id="UP000451233"/>
    </source>
</evidence>
<keyword evidence="2" id="KW-0808">Transferase</keyword>
<proteinExistence type="predicted"/>
<sequence>MKIALLNHDFRVFWKGRLRYLHRFLSSQRIDLHAIELFGQGSPYSFDKYTNTEEWWRCLFPNHSSDDLSKKEIEKCLFAALDEIDPDIVIAPSIVFFAGALGLRWVKKHKKKFIMFDDAKPSHLRRNLVTQWVKNTITSEVDGLWLPSPDYDVEYANLNTPEIYMFYGYNCVDNDHYKLAVHTNKDTRTIICVARLVPIKNLDKLLKAWKIVEGKNSGYQLNIVGDGPLFQALVQLAKKLKLNHVTFSGSVDNRDLPQYFHNADAFILPSLSESWGLVVNEAMAAGLPVLLSKRVNAGGPLLKIGVTGFCFDPQITREIAEAVLSYIRLDDAQKRAMSANALALIDTMSYEVMGNELLKAISHIIGRKYRQPGILPAVLVNLWDGRYNTSRWNKL</sequence>
<dbReference type="InterPro" id="IPR050194">
    <property type="entry name" value="Glycosyltransferase_grp1"/>
</dbReference>
<reference evidence="2 3" key="1">
    <citation type="submission" date="2019-11" db="EMBL/GenBank/DDBJ databases">
        <title>Pedobacter sp. HMF7056 Genome sequencing and assembly.</title>
        <authorList>
            <person name="Kang H."/>
            <person name="Kim H."/>
            <person name="Joh K."/>
        </authorList>
    </citation>
    <scope>NUCLEOTIDE SEQUENCE [LARGE SCALE GENOMIC DNA]</scope>
    <source>
        <strain evidence="2 3">HMF7056</strain>
    </source>
</reference>
<dbReference type="CDD" id="cd03801">
    <property type="entry name" value="GT4_PimA-like"/>
    <property type="match status" value="1"/>
</dbReference>
<dbReference type="PANTHER" id="PTHR45947:SF3">
    <property type="entry name" value="SULFOQUINOVOSYL TRANSFERASE SQD2"/>
    <property type="match status" value="1"/>
</dbReference>
<accession>A0A7K1Y2B8</accession>
<organism evidence="2 3">
    <name type="scientific">Hufsiella ginkgonis</name>
    <dbReference type="NCBI Taxonomy" id="2695274"/>
    <lineage>
        <taxon>Bacteria</taxon>
        <taxon>Pseudomonadati</taxon>
        <taxon>Bacteroidota</taxon>
        <taxon>Sphingobacteriia</taxon>
        <taxon>Sphingobacteriales</taxon>
        <taxon>Sphingobacteriaceae</taxon>
        <taxon>Hufsiella</taxon>
    </lineage>
</organism>
<dbReference type="Proteomes" id="UP000451233">
    <property type="component" value="Unassembled WGS sequence"/>
</dbReference>
<evidence type="ECO:0000313" key="2">
    <source>
        <dbReference type="EMBL" id="MXV17410.1"/>
    </source>
</evidence>
<comment type="caution">
    <text evidence="2">The sequence shown here is derived from an EMBL/GenBank/DDBJ whole genome shotgun (WGS) entry which is preliminary data.</text>
</comment>
<dbReference type="Pfam" id="PF00534">
    <property type="entry name" value="Glycos_transf_1"/>
    <property type="match status" value="1"/>
</dbReference>
<evidence type="ECO:0000259" key="1">
    <source>
        <dbReference type="Pfam" id="PF00534"/>
    </source>
</evidence>
<dbReference type="AlphaFoldDB" id="A0A7K1Y2B8"/>
<dbReference type="SUPFAM" id="SSF53756">
    <property type="entry name" value="UDP-Glycosyltransferase/glycogen phosphorylase"/>
    <property type="match status" value="1"/>
</dbReference>
<protein>
    <submittedName>
        <fullName evidence="2">Glycosyltransferase</fullName>
    </submittedName>
</protein>